<dbReference type="AlphaFoldDB" id="A0A6Y4H206"/>
<feature type="non-terminal residue" evidence="1">
    <location>
        <position position="1"/>
    </location>
</feature>
<protein>
    <submittedName>
        <fullName evidence="1">Uncharacterized protein</fullName>
    </submittedName>
</protein>
<proteinExistence type="predicted"/>
<gene>
    <name evidence="1" type="ORF">GBV39_22895</name>
</gene>
<comment type="caution">
    <text evidence="1">The sequence shown here is derived from an EMBL/GenBank/DDBJ whole genome shotgun (WGS) entry which is preliminary data.</text>
</comment>
<sequence>VRENPAFWHRKTPAIKSLSIRTALVKLPRRISPKPIINDCAAWPTPVSTKTSFVTARRYCYKHECQSLCSHNYFCPIIVMQS</sequence>
<organism evidence="1">
    <name type="scientific">Salmonella infantis</name>
    <dbReference type="NCBI Taxonomy" id="595"/>
    <lineage>
        <taxon>Bacteria</taxon>
        <taxon>Pseudomonadati</taxon>
        <taxon>Pseudomonadota</taxon>
        <taxon>Gammaproteobacteria</taxon>
        <taxon>Enterobacterales</taxon>
        <taxon>Enterobacteriaceae</taxon>
        <taxon>Salmonella</taxon>
    </lineage>
</organism>
<evidence type="ECO:0000313" key="1">
    <source>
        <dbReference type="EMBL" id="HAB5629002.1"/>
    </source>
</evidence>
<reference evidence="1" key="1">
    <citation type="journal article" date="2018" name="Genome Biol.">
        <title>SKESA: strategic k-mer extension for scrupulous assemblies.</title>
        <authorList>
            <person name="Souvorov A."/>
            <person name="Agarwala R."/>
            <person name="Lipman D.J."/>
        </authorList>
    </citation>
    <scope>NUCLEOTIDE SEQUENCE</scope>
    <source>
        <strain evidence="1">Salmonella enterica</strain>
    </source>
</reference>
<dbReference type="EMBL" id="DAAHCO010000031">
    <property type="protein sequence ID" value="HAB5629002.1"/>
    <property type="molecule type" value="Genomic_DNA"/>
</dbReference>
<reference evidence="1" key="2">
    <citation type="submission" date="2019-10" db="EMBL/GenBank/DDBJ databases">
        <authorList>
            <consortium name="NCBI Pathogen Detection Project"/>
        </authorList>
    </citation>
    <scope>NUCLEOTIDE SEQUENCE</scope>
    <source>
        <strain evidence="1">Salmonella enterica</strain>
    </source>
</reference>
<accession>A0A6Y4H206</accession>
<name>A0A6Y4H206_SALIN</name>